<comment type="similarity">
    <text evidence="2 12">Belongs to the RecF family.</text>
</comment>
<proteinExistence type="inferred from homology"/>
<dbReference type="Pfam" id="PF02463">
    <property type="entry name" value="SMC_N"/>
    <property type="match status" value="1"/>
</dbReference>
<keyword evidence="11 12" id="KW-0742">SOS response</keyword>
<dbReference type="Gene3D" id="1.20.1050.90">
    <property type="entry name" value="RecF/RecN/SMC, N-terminal domain"/>
    <property type="match status" value="1"/>
</dbReference>
<evidence type="ECO:0000256" key="11">
    <source>
        <dbReference type="ARBA" id="ARBA00023236"/>
    </source>
</evidence>
<feature type="binding site" evidence="12">
    <location>
        <begin position="29"/>
        <end position="36"/>
    </location>
    <ligand>
        <name>ATP</name>
        <dbReference type="ChEBI" id="CHEBI:30616"/>
    </ligand>
</feature>
<keyword evidence="6 12" id="KW-0547">Nucleotide-binding</keyword>
<dbReference type="GO" id="GO:0003697">
    <property type="term" value="F:single-stranded DNA binding"/>
    <property type="evidence" value="ECO:0007669"/>
    <property type="project" value="UniProtKB-UniRule"/>
</dbReference>
<evidence type="ECO:0000256" key="6">
    <source>
        <dbReference type="ARBA" id="ARBA00022741"/>
    </source>
</evidence>
<evidence type="ECO:0000256" key="8">
    <source>
        <dbReference type="ARBA" id="ARBA00022840"/>
    </source>
</evidence>
<reference evidence="14 15" key="1">
    <citation type="submission" date="2017-08" db="EMBL/GenBank/DDBJ databases">
        <title>Burning lignite coal seam in the remote Altai Mountains harbors a hydrogen-driven thermophilic microbial community.</title>
        <authorList>
            <person name="Kadnikov V.V."/>
            <person name="Mardanov A.V."/>
            <person name="Ivasenko D."/>
            <person name="Beletsky A.V."/>
            <person name="Karnachuk O.V."/>
            <person name="Ravin N.V."/>
        </authorList>
    </citation>
    <scope>NUCLEOTIDE SEQUENCE [LARGE SCALE GENOMIC DNA]</scope>
    <source>
        <strain evidence="14">AL31</strain>
    </source>
</reference>
<evidence type="ECO:0000256" key="7">
    <source>
        <dbReference type="ARBA" id="ARBA00022763"/>
    </source>
</evidence>
<dbReference type="PANTHER" id="PTHR32182:SF0">
    <property type="entry name" value="DNA REPLICATION AND REPAIR PROTEIN RECF"/>
    <property type="match status" value="1"/>
</dbReference>
<gene>
    <name evidence="12" type="primary">recF</name>
    <name evidence="14" type="ORF">BLITH_0481</name>
</gene>
<dbReference type="GO" id="GO:0006302">
    <property type="term" value="P:double-strand break repair"/>
    <property type="evidence" value="ECO:0007669"/>
    <property type="project" value="TreeGrafter"/>
</dbReference>
<evidence type="ECO:0000313" key="14">
    <source>
        <dbReference type="EMBL" id="PTQ53401.1"/>
    </source>
</evidence>
<dbReference type="Gene3D" id="3.40.50.300">
    <property type="entry name" value="P-loop containing nucleotide triphosphate hydrolases"/>
    <property type="match status" value="1"/>
</dbReference>
<dbReference type="GO" id="GO:0005737">
    <property type="term" value="C:cytoplasm"/>
    <property type="evidence" value="ECO:0007669"/>
    <property type="project" value="UniProtKB-SubCell"/>
</dbReference>
<evidence type="ECO:0000259" key="13">
    <source>
        <dbReference type="Pfam" id="PF02463"/>
    </source>
</evidence>
<keyword evidence="4 12" id="KW-0963">Cytoplasm</keyword>
<dbReference type="PANTHER" id="PTHR32182">
    <property type="entry name" value="DNA REPLICATION AND REPAIR PROTEIN RECF"/>
    <property type="match status" value="1"/>
</dbReference>
<evidence type="ECO:0000256" key="4">
    <source>
        <dbReference type="ARBA" id="ARBA00022490"/>
    </source>
</evidence>
<keyword evidence="7 12" id="KW-0227">DNA damage</keyword>
<keyword evidence="10 12" id="KW-0234">DNA repair</keyword>
<dbReference type="AlphaFoldDB" id="A0A2T5GB54"/>
<organism evidence="14 15">
    <name type="scientific">Brockia lithotrophica</name>
    <dbReference type="NCBI Taxonomy" id="933949"/>
    <lineage>
        <taxon>Bacteria</taxon>
        <taxon>Bacillati</taxon>
        <taxon>Bacillota</taxon>
        <taxon>Bacilli</taxon>
        <taxon>Bacillales</taxon>
        <taxon>Bacillales Family X. Incertae Sedis</taxon>
        <taxon>Brockia</taxon>
    </lineage>
</organism>
<comment type="function">
    <text evidence="12">The RecF protein is involved in DNA metabolism; it is required for DNA replication and normal SOS inducibility. RecF binds preferentially to single-stranded, linear DNA. It also seems to bind ATP.</text>
</comment>
<evidence type="ECO:0000256" key="10">
    <source>
        <dbReference type="ARBA" id="ARBA00023204"/>
    </source>
</evidence>
<dbReference type="InterPro" id="IPR001238">
    <property type="entry name" value="DNA-binding_RecF"/>
</dbReference>
<evidence type="ECO:0000256" key="1">
    <source>
        <dbReference type="ARBA" id="ARBA00004496"/>
    </source>
</evidence>
<accession>A0A2T5GB54</accession>
<name>A0A2T5GB54_9BACL</name>
<dbReference type="GO" id="GO:0000731">
    <property type="term" value="P:DNA synthesis involved in DNA repair"/>
    <property type="evidence" value="ECO:0007669"/>
    <property type="project" value="TreeGrafter"/>
</dbReference>
<evidence type="ECO:0000256" key="12">
    <source>
        <dbReference type="HAMAP-Rule" id="MF_00365"/>
    </source>
</evidence>
<protein>
    <recommendedName>
        <fullName evidence="3 12">DNA replication and repair protein RecF</fullName>
    </recommendedName>
</protein>
<comment type="caution">
    <text evidence="14">The sequence shown here is derived from an EMBL/GenBank/DDBJ whole genome shotgun (WGS) entry which is preliminary data.</text>
</comment>
<dbReference type="InterPro" id="IPR018078">
    <property type="entry name" value="DNA-binding_RecF_CS"/>
</dbReference>
<dbReference type="InterPro" id="IPR003395">
    <property type="entry name" value="RecF/RecN/SMC_N"/>
</dbReference>
<sequence>MRLEALEVRGFRNLDIATTFAPRLNAIVGDNGQGKTNLLEAVAVLAWGTSFRTHRHREWLRWGAREGRIAGEVARDGLRTTLEVRFSAREKVLRSDGNPIRRRADWFPHLRVVLFLPEDIHLVDGPPDLRRRFLDRSLGSADVRYLYLLGRYNTIWKQRSALRQRIAAGQAEVQELEPWDDQLARVGAEIAIRRRAFLRELEQSARRFYRELGGDEEGIFFAYASLAERHSGWEELVEVLSEELRRVRREDPMVPVPGPHRDDVKFYLGGREARLHASQGQKHTYTLALAFGVAEWFTARFGEPPVLLLDDVVGPLDGARRAALAELLRRQEWQVFLTATEFAGDFFGTEDRLFFMRAGTLTPEEDGHAG</sequence>
<dbReference type="HAMAP" id="MF_00365">
    <property type="entry name" value="RecF"/>
    <property type="match status" value="1"/>
</dbReference>
<dbReference type="SUPFAM" id="SSF52540">
    <property type="entry name" value="P-loop containing nucleoside triphosphate hydrolases"/>
    <property type="match status" value="1"/>
</dbReference>
<dbReference type="PROSITE" id="PS00617">
    <property type="entry name" value="RECF_1"/>
    <property type="match status" value="1"/>
</dbReference>
<comment type="subcellular location">
    <subcellularLocation>
        <location evidence="1 12">Cytoplasm</location>
    </subcellularLocation>
</comment>
<dbReference type="EMBL" id="PEBW01000001">
    <property type="protein sequence ID" value="PTQ53401.1"/>
    <property type="molecule type" value="Genomic_DNA"/>
</dbReference>
<dbReference type="InterPro" id="IPR027417">
    <property type="entry name" value="P-loop_NTPase"/>
</dbReference>
<evidence type="ECO:0000256" key="9">
    <source>
        <dbReference type="ARBA" id="ARBA00023125"/>
    </source>
</evidence>
<evidence type="ECO:0000313" key="15">
    <source>
        <dbReference type="Proteomes" id="UP000244016"/>
    </source>
</evidence>
<evidence type="ECO:0000256" key="5">
    <source>
        <dbReference type="ARBA" id="ARBA00022705"/>
    </source>
</evidence>
<evidence type="ECO:0000256" key="2">
    <source>
        <dbReference type="ARBA" id="ARBA00008016"/>
    </source>
</evidence>
<dbReference type="GO" id="GO:0009432">
    <property type="term" value="P:SOS response"/>
    <property type="evidence" value="ECO:0007669"/>
    <property type="project" value="UniProtKB-UniRule"/>
</dbReference>
<dbReference type="Proteomes" id="UP000244016">
    <property type="component" value="Unassembled WGS sequence"/>
</dbReference>
<keyword evidence="5 12" id="KW-0235">DNA replication</keyword>
<feature type="domain" description="RecF/RecN/SMC N-terminal" evidence="13">
    <location>
        <begin position="3"/>
        <end position="339"/>
    </location>
</feature>
<keyword evidence="9 12" id="KW-0238">DNA-binding</keyword>
<dbReference type="GO" id="GO:0005524">
    <property type="term" value="F:ATP binding"/>
    <property type="evidence" value="ECO:0007669"/>
    <property type="project" value="UniProtKB-UniRule"/>
</dbReference>
<evidence type="ECO:0000256" key="3">
    <source>
        <dbReference type="ARBA" id="ARBA00020170"/>
    </source>
</evidence>
<keyword evidence="8 12" id="KW-0067">ATP-binding</keyword>
<dbReference type="GO" id="GO:0006260">
    <property type="term" value="P:DNA replication"/>
    <property type="evidence" value="ECO:0007669"/>
    <property type="project" value="UniProtKB-UniRule"/>
</dbReference>
<dbReference type="NCBIfam" id="TIGR00611">
    <property type="entry name" value="recf"/>
    <property type="match status" value="1"/>
</dbReference>
<dbReference type="InterPro" id="IPR042174">
    <property type="entry name" value="RecF_2"/>
</dbReference>